<comment type="caution">
    <text evidence="3">The sequence shown here is derived from an EMBL/GenBank/DDBJ whole genome shotgun (WGS) entry which is preliminary data.</text>
</comment>
<dbReference type="InterPro" id="IPR052698">
    <property type="entry name" value="MoCofactor_Util/Proc"/>
</dbReference>
<dbReference type="Proteomes" id="UP001281447">
    <property type="component" value="Unassembled WGS sequence"/>
</dbReference>
<dbReference type="EMBL" id="JAWDIP010000004">
    <property type="protein sequence ID" value="MDY0396523.1"/>
    <property type="molecule type" value="Genomic_DNA"/>
</dbReference>
<evidence type="ECO:0000259" key="1">
    <source>
        <dbReference type="Pfam" id="PF02625"/>
    </source>
</evidence>
<accession>A0ABU5CCG0</accession>
<dbReference type="PANTHER" id="PTHR30388:SF6">
    <property type="entry name" value="XANTHINE DEHYDROGENASE SUBUNIT A-RELATED"/>
    <property type="match status" value="1"/>
</dbReference>
<evidence type="ECO:0000313" key="3">
    <source>
        <dbReference type="EMBL" id="MDY0396523.1"/>
    </source>
</evidence>
<dbReference type="RefSeq" id="WP_390353434.1">
    <property type="nucleotide sequence ID" value="NZ_JBHUIZ010000003.1"/>
</dbReference>
<organism evidence="3 4">
    <name type="scientific">Tigheibacillus halophilus</name>
    <dbReference type="NCBI Taxonomy" id="361280"/>
    <lineage>
        <taxon>Bacteria</taxon>
        <taxon>Bacillati</taxon>
        <taxon>Bacillota</taxon>
        <taxon>Bacilli</taxon>
        <taxon>Bacillales</taxon>
        <taxon>Bacillaceae</taxon>
        <taxon>Tigheibacillus</taxon>
    </lineage>
</organism>
<evidence type="ECO:0000313" key="4">
    <source>
        <dbReference type="Proteomes" id="UP001281447"/>
    </source>
</evidence>
<reference evidence="3 4" key="1">
    <citation type="submission" date="2023-10" db="EMBL/GenBank/DDBJ databases">
        <title>Virgibacillus halophilus 5B73C genome.</title>
        <authorList>
            <person name="Miliotis G."/>
            <person name="Sengupta P."/>
            <person name="Hameed A."/>
            <person name="Chuvochina M."/>
            <person name="Mcdonagh F."/>
            <person name="Simpson A.C."/>
            <person name="Singh N.K."/>
            <person name="Rekha P.D."/>
            <person name="Raman K."/>
            <person name="Hugenholtz P."/>
            <person name="Venkateswaran K."/>
        </authorList>
    </citation>
    <scope>NUCLEOTIDE SEQUENCE [LARGE SCALE GENOMIC DNA]</scope>
    <source>
        <strain evidence="3 4">5B73C</strain>
    </source>
</reference>
<name>A0ABU5CCG0_9BACI</name>
<dbReference type="InterPro" id="IPR027051">
    <property type="entry name" value="XdhC_Rossmann_dom"/>
</dbReference>
<feature type="domain" description="XdhC Rossmann" evidence="2">
    <location>
        <begin position="189"/>
        <end position="327"/>
    </location>
</feature>
<feature type="domain" description="XdhC- CoxI" evidence="1">
    <location>
        <begin position="15"/>
        <end position="77"/>
    </location>
</feature>
<dbReference type="InterPro" id="IPR003777">
    <property type="entry name" value="XdhC_CoxI"/>
</dbReference>
<proteinExistence type="predicted"/>
<dbReference type="Pfam" id="PF13478">
    <property type="entry name" value="XdhC_C"/>
    <property type="match status" value="1"/>
</dbReference>
<protein>
    <submittedName>
        <fullName evidence="3">XdhC family protein</fullName>
    </submittedName>
</protein>
<dbReference type="Pfam" id="PF02625">
    <property type="entry name" value="XdhC_CoxI"/>
    <property type="match status" value="1"/>
</dbReference>
<dbReference type="Gene3D" id="3.40.50.720">
    <property type="entry name" value="NAD(P)-binding Rossmann-like Domain"/>
    <property type="match status" value="1"/>
</dbReference>
<dbReference type="PANTHER" id="PTHR30388">
    <property type="entry name" value="ALDEHYDE OXIDOREDUCTASE MOLYBDENUM COFACTOR ASSEMBLY PROTEIN"/>
    <property type="match status" value="1"/>
</dbReference>
<sequence>MDHLINILKELKRGQSRNAVLATIIKVEGSAYRKEGTCMLISAGKNVGMLSAGCLEEELQYQAADMIKNQLHAQVLVYDMSAEDDLGWGKGAGCNGKIHILLEMMTDTLYENLLQVEELIEGGNTVQRVKSFEQNNQWSLYISDNECFFGDKSKYNGVAKYLLRSSEHSSTFQLKGQCFIQRVTPPPRMFIFGAGEDVKPLVVIGAQTGLDIHIWDWRPAKLAEMKQFNVKVTKDVSIFNFVRSFSFKPNDAIIVMTHAFQKDQEILKHIIACRPPSYVGVMGPRNRTARLLTANEMKPIPNLDTPAGAAIGAQGAEEIAVSIMANVIKHIRMSIHDNERRNKNGETDNRYLSGSG</sequence>
<keyword evidence="4" id="KW-1185">Reference proteome</keyword>
<evidence type="ECO:0000259" key="2">
    <source>
        <dbReference type="Pfam" id="PF13478"/>
    </source>
</evidence>
<gene>
    <name evidence="3" type="ORF">RWE15_22160</name>
</gene>